<evidence type="ECO:0000313" key="2">
    <source>
        <dbReference type="EMBL" id="MBG6287824.1"/>
    </source>
</evidence>
<dbReference type="Gene3D" id="3.90.1680.10">
    <property type="entry name" value="SOS response associated peptidase-like"/>
    <property type="match status" value="1"/>
</dbReference>
<feature type="region of interest" description="Disordered" evidence="1">
    <location>
        <begin position="137"/>
        <end position="163"/>
    </location>
</feature>
<dbReference type="EMBL" id="JADTFC010000019">
    <property type="protein sequence ID" value="MBG6287824.1"/>
    <property type="molecule type" value="Genomic_DNA"/>
</dbReference>
<dbReference type="RefSeq" id="WP_196912615.1">
    <property type="nucleotide sequence ID" value="NZ_DAMDDB010000030.1"/>
</dbReference>
<dbReference type="Pfam" id="PF02586">
    <property type="entry name" value="SRAP"/>
    <property type="match status" value="1"/>
</dbReference>
<evidence type="ECO:0000256" key="1">
    <source>
        <dbReference type="SAM" id="MobiDB-lite"/>
    </source>
</evidence>
<dbReference type="InterPro" id="IPR036590">
    <property type="entry name" value="SRAP-like"/>
</dbReference>
<evidence type="ECO:0000313" key="3">
    <source>
        <dbReference type="Proteomes" id="UP000608450"/>
    </source>
</evidence>
<protein>
    <submittedName>
        <fullName evidence="2">SOS response-associated peptidase family protein</fullName>
    </submittedName>
</protein>
<dbReference type="Proteomes" id="UP000608450">
    <property type="component" value="Unassembled WGS sequence"/>
</dbReference>
<organism evidence="2 3">
    <name type="scientific">Pseudomonas nitroreducens</name>
    <dbReference type="NCBI Taxonomy" id="46680"/>
    <lineage>
        <taxon>Bacteria</taxon>
        <taxon>Pseudomonadati</taxon>
        <taxon>Pseudomonadota</taxon>
        <taxon>Gammaproteobacteria</taxon>
        <taxon>Pseudomonadales</taxon>
        <taxon>Pseudomonadaceae</taxon>
        <taxon>Pseudomonas</taxon>
    </lineage>
</organism>
<feature type="compositionally biased region" description="Polar residues" evidence="1">
    <location>
        <begin position="154"/>
        <end position="163"/>
    </location>
</feature>
<reference evidence="2 3" key="1">
    <citation type="submission" date="2020-11" db="EMBL/GenBank/DDBJ databases">
        <title>Enhanced detection system for hospital associated transmission using whole genome sequencing surveillance.</title>
        <authorList>
            <person name="Harrison L.H."/>
            <person name="Van Tyne D."/>
            <person name="Marsh J.W."/>
            <person name="Griffith M.P."/>
            <person name="Snyder D.J."/>
            <person name="Cooper V.S."/>
            <person name="Mustapha M."/>
        </authorList>
    </citation>
    <scope>NUCLEOTIDE SEQUENCE [LARGE SCALE GENOMIC DNA]</scope>
    <source>
        <strain evidence="2 3">PSA00705</strain>
    </source>
</reference>
<proteinExistence type="predicted"/>
<accession>A0ABS0KID2</accession>
<keyword evidence="3" id="KW-1185">Reference proteome</keyword>
<name>A0ABS0KID2_PSENT</name>
<dbReference type="SUPFAM" id="SSF143081">
    <property type="entry name" value="BB1717-like"/>
    <property type="match status" value="1"/>
</dbReference>
<sequence length="163" mass="17983">MCSRYEAPTATQLLDVFGGAPKDPTKTELRPGYRGPFIRAALNGEGLEAHAGVFGLLPFWAPDDKLARRTYNARLETVASKPSYRDAWKHSRHCIIPATAIYQPDWRSGKVLRFREHSAEPADMLFRRLGAGAPGQPAYRPQAALSNAGPGRCLSTSWSQTDE</sequence>
<comment type="caution">
    <text evidence="2">The sequence shown here is derived from an EMBL/GenBank/DDBJ whole genome shotgun (WGS) entry which is preliminary data.</text>
</comment>
<gene>
    <name evidence="2" type="ORF">I5I61_10245</name>
</gene>
<dbReference type="InterPro" id="IPR003738">
    <property type="entry name" value="SRAP"/>
</dbReference>